<sequence>MNFPRKMLNPRKSPSFQKAHSVAEHEDYLRIKFGRVVHRHEQMKIAYQSLKSQIKSGLIEAEEVLVSLAIPLIKLVGLKTTEMAEEGRFSTIISDDTDSSSVENYATKATVVGREIIEKQQSQLIQLVHLLKQIETQVNCRHNDMLQALAKHRISLKEFFQKAIFGLSNLRRQNGDTFPITMKLLKALFDYMGSVFGSVETGVDDLMQDLAESMCNPMVDYVKGLKADMKMGACARLLTIVDEMDKTITSGRVELEEARKKIKFSEQGKIQALCKLKETEEKVKRMNEQLRLLPKTRNKHEESLFHSKSATSMKFQGVMKEGQDKDDMLLWELLKKKRKYQTPESPMGPGELLNFVPKTKHHKPPKAAIGGL</sequence>
<evidence type="ECO:0000313" key="2">
    <source>
        <dbReference type="Proteomes" id="UP001164539"/>
    </source>
</evidence>
<name>A0ACC1XUW8_MELAZ</name>
<accession>A0ACC1XUW8</accession>
<dbReference type="EMBL" id="CM051400">
    <property type="protein sequence ID" value="KAJ4715224.1"/>
    <property type="molecule type" value="Genomic_DNA"/>
</dbReference>
<protein>
    <submittedName>
        <fullName evidence="1">JHL07K02.14 protein</fullName>
    </submittedName>
</protein>
<evidence type="ECO:0000313" key="1">
    <source>
        <dbReference type="EMBL" id="KAJ4715224.1"/>
    </source>
</evidence>
<gene>
    <name evidence="1" type="ORF">OWV82_013606</name>
</gene>
<dbReference type="Proteomes" id="UP001164539">
    <property type="component" value="Chromosome 7"/>
</dbReference>
<keyword evidence="2" id="KW-1185">Reference proteome</keyword>
<proteinExistence type="predicted"/>
<organism evidence="1 2">
    <name type="scientific">Melia azedarach</name>
    <name type="common">Chinaberry tree</name>
    <dbReference type="NCBI Taxonomy" id="155640"/>
    <lineage>
        <taxon>Eukaryota</taxon>
        <taxon>Viridiplantae</taxon>
        <taxon>Streptophyta</taxon>
        <taxon>Embryophyta</taxon>
        <taxon>Tracheophyta</taxon>
        <taxon>Spermatophyta</taxon>
        <taxon>Magnoliopsida</taxon>
        <taxon>eudicotyledons</taxon>
        <taxon>Gunneridae</taxon>
        <taxon>Pentapetalae</taxon>
        <taxon>rosids</taxon>
        <taxon>malvids</taxon>
        <taxon>Sapindales</taxon>
        <taxon>Meliaceae</taxon>
        <taxon>Melia</taxon>
    </lineage>
</organism>
<reference evidence="1 2" key="1">
    <citation type="journal article" date="2023" name="Science">
        <title>Complex scaffold remodeling in plant triterpene biosynthesis.</title>
        <authorList>
            <person name="De La Pena R."/>
            <person name="Hodgson H."/>
            <person name="Liu J.C."/>
            <person name="Stephenson M.J."/>
            <person name="Martin A.C."/>
            <person name="Owen C."/>
            <person name="Harkess A."/>
            <person name="Leebens-Mack J."/>
            <person name="Jimenez L.E."/>
            <person name="Osbourn A."/>
            <person name="Sattely E.S."/>
        </authorList>
    </citation>
    <scope>NUCLEOTIDE SEQUENCE [LARGE SCALE GENOMIC DNA]</scope>
    <source>
        <strain evidence="2">cv. JPN11</strain>
        <tissue evidence="1">Leaf</tissue>
    </source>
</reference>
<comment type="caution">
    <text evidence="1">The sequence shown here is derived from an EMBL/GenBank/DDBJ whole genome shotgun (WGS) entry which is preliminary data.</text>
</comment>